<dbReference type="OrthoDB" id="5238393at2759"/>
<feature type="domain" description="Zn(2)-C6 fungal-type" evidence="3">
    <location>
        <begin position="17"/>
        <end position="51"/>
    </location>
</feature>
<dbReference type="Proteomes" id="UP000078237">
    <property type="component" value="Unassembled WGS sequence"/>
</dbReference>
<proteinExistence type="predicted"/>
<evidence type="ECO:0000259" key="3">
    <source>
        <dbReference type="PROSITE" id="PS50048"/>
    </source>
</evidence>
<dbReference type="EMBL" id="LCTW02000101">
    <property type="protein sequence ID" value="KXX78991.1"/>
    <property type="molecule type" value="Genomic_DNA"/>
</dbReference>
<name>A0A175W698_9PEZI</name>
<evidence type="ECO:0000313" key="4">
    <source>
        <dbReference type="EMBL" id="KXX78991.1"/>
    </source>
</evidence>
<dbReference type="AlphaFoldDB" id="A0A175W698"/>
<protein>
    <submittedName>
        <fullName evidence="4">Pyrimidine pathway regulatory protein 1</fullName>
    </submittedName>
</protein>
<dbReference type="InterPro" id="IPR036864">
    <property type="entry name" value="Zn2-C6_fun-type_DNA-bd_sf"/>
</dbReference>
<evidence type="ECO:0000256" key="2">
    <source>
        <dbReference type="SAM" id="MobiDB-lite"/>
    </source>
</evidence>
<dbReference type="Pfam" id="PF00172">
    <property type="entry name" value="Zn_clus"/>
    <property type="match status" value="1"/>
</dbReference>
<feature type="compositionally biased region" description="Low complexity" evidence="2">
    <location>
        <begin position="194"/>
        <end position="206"/>
    </location>
</feature>
<dbReference type="GO" id="GO:0008270">
    <property type="term" value="F:zinc ion binding"/>
    <property type="evidence" value="ECO:0007669"/>
    <property type="project" value="InterPro"/>
</dbReference>
<reference evidence="4 5" key="1">
    <citation type="journal article" date="2016" name="Genome Announc.">
        <title>Genome Sequence of Madurella mycetomatis mm55, Isolated from a Human Mycetoma Case in Sudan.</title>
        <authorList>
            <person name="Smit S."/>
            <person name="Derks M.F."/>
            <person name="Bervoets S."/>
            <person name="Fahal A."/>
            <person name="van Leeuwen W."/>
            <person name="van Belkum A."/>
            <person name="van de Sande W.W."/>
        </authorList>
    </citation>
    <scope>NUCLEOTIDE SEQUENCE [LARGE SCALE GENOMIC DNA]</scope>
    <source>
        <strain evidence="5">mm55</strain>
    </source>
</reference>
<comment type="caution">
    <text evidence="4">The sequence shown here is derived from an EMBL/GenBank/DDBJ whole genome shotgun (WGS) entry which is preliminary data.</text>
</comment>
<evidence type="ECO:0000256" key="1">
    <source>
        <dbReference type="ARBA" id="ARBA00023242"/>
    </source>
</evidence>
<dbReference type="STRING" id="100816.A0A175W698"/>
<dbReference type="GO" id="GO:0000981">
    <property type="term" value="F:DNA-binding transcription factor activity, RNA polymerase II-specific"/>
    <property type="evidence" value="ECO:0007669"/>
    <property type="project" value="InterPro"/>
</dbReference>
<feature type="region of interest" description="Disordered" evidence="2">
    <location>
        <begin position="71"/>
        <end position="217"/>
    </location>
</feature>
<dbReference type="PROSITE" id="PS00463">
    <property type="entry name" value="ZN2_CY6_FUNGAL_1"/>
    <property type="match status" value="1"/>
</dbReference>
<dbReference type="CDD" id="cd00067">
    <property type="entry name" value="GAL4"/>
    <property type="match status" value="1"/>
</dbReference>
<sequence length="217" mass="22998">MRGGQAPTPGVSSRRSACDRCRGQKLRCPGEGADADGRCDRCAKADAQCVISPVYHMRNYFVGDATTAVAPTTPSHKRRCRADPDQTTASVAPRQEPQSWRRQQQQSGRPPVQMPAGAEPASTTFDWPVDPFERVAEPPVPLSFNPPSWSSLADPVVAGPLSGATSVPSAGAGNLTPEHIPLDDGVNTPSSSGPPQTQQKQQQQQPNEAQRGVGGEP</sequence>
<organism evidence="4 5">
    <name type="scientific">Madurella mycetomatis</name>
    <dbReference type="NCBI Taxonomy" id="100816"/>
    <lineage>
        <taxon>Eukaryota</taxon>
        <taxon>Fungi</taxon>
        <taxon>Dikarya</taxon>
        <taxon>Ascomycota</taxon>
        <taxon>Pezizomycotina</taxon>
        <taxon>Sordariomycetes</taxon>
        <taxon>Sordariomycetidae</taxon>
        <taxon>Sordariales</taxon>
        <taxon>Sordariales incertae sedis</taxon>
        <taxon>Madurella</taxon>
    </lineage>
</organism>
<feature type="compositionally biased region" description="Low complexity" evidence="2">
    <location>
        <begin position="93"/>
        <end position="111"/>
    </location>
</feature>
<dbReference type="VEuPathDB" id="FungiDB:MMYC01_206291"/>
<evidence type="ECO:0000313" key="5">
    <source>
        <dbReference type="Proteomes" id="UP000078237"/>
    </source>
</evidence>
<dbReference type="InterPro" id="IPR001138">
    <property type="entry name" value="Zn2Cys6_DnaBD"/>
</dbReference>
<dbReference type="PROSITE" id="PS50048">
    <property type="entry name" value="ZN2_CY6_FUNGAL_2"/>
    <property type="match status" value="1"/>
</dbReference>
<keyword evidence="1" id="KW-0539">Nucleus</keyword>
<gene>
    <name evidence="4" type="ORF">MMYC01_206291</name>
</gene>
<accession>A0A175W698</accession>
<keyword evidence="5" id="KW-1185">Reference proteome</keyword>
<dbReference type="Gene3D" id="4.10.240.10">
    <property type="entry name" value="Zn(2)-C6 fungal-type DNA-binding domain"/>
    <property type="match status" value="1"/>
</dbReference>
<dbReference type="SUPFAM" id="SSF57701">
    <property type="entry name" value="Zn2/Cys6 DNA-binding domain"/>
    <property type="match status" value="1"/>
</dbReference>